<dbReference type="InterPro" id="IPR017853">
    <property type="entry name" value="GH"/>
</dbReference>
<evidence type="ECO:0000256" key="1">
    <source>
        <dbReference type="ARBA" id="ARBA00001657"/>
    </source>
</evidence>
<evidence type="ECO:0000256" key="5">
    <source>
        <dbReference type="ARBA" id="ARBA00023295"/>
    </source>
</evidence>
<feature type="domain" description="Glycosyl hydrolase family 13 catalytic" evidence="7">
    <location>
        <begin position="55"/>
        <end position="459"/>
    </location>
</feature>
<dbReference type="EMBL" id="CAKOGL010000027">
    <property type="protein sequence ID" value="CAH2105120.1"/>
    <property type="molecule type" value="Genomic_DNA"/>
</dbReference>
<evidence type="ECO:0000256" key="4">
    <source>
        <dbReference type="ARBA" id="ARBA00023180"/>
    </source>
</evidence>
<dbReference type="PANTHER" id="PTHR10357:SF179">
    <property type="entry name" value="NEUTRAL AND BASIC AMINO ACID TRANSPORT PROTEIN RBAT"/>
    <property type="match status" value="1"/>
</dbReference>
<dbReference type="GO" id="GO:0004558">
    <property type="term" value="F:alpha-1,4-glucosidase activity"/>
    <property type="evidence" value="ECO:0007669"/>
    <property type="project" value="UniProtKB-EC"/>
</dbReference>
<dbReference type="Gene3D" id="3.90.400.10">
    <property type="entry name" value="Oligo-1,6-glucosidase, Domain 2"/>
    <property type="match status" value="1"/>
</dbReference>
<dbReference type="InterPro" id="IPR013780">
    <property type="entry name" value="Glyco_hydro_b"/>
</dbReference>
<dbReference type="FunFam" id="3.90.400.10:FF:000001">
    <property type="entry name" value="Maltase A3, isoform A"/>
    <property type="match status" value="1"/>
</dbReference>
<dbReference type="EC" id="3.2.1.20" evidence="3"/>
<reference evidence="8" key="1">
    <citation type="submission" date="2022-03" db="EMBL/GenBank/DDBJ databases">
        <authorList>
            <person name="Tunstrom K."/>
        </authorList>
    </citation>
    <scope>NUCLEOTIDE SEQUENCE</scope>
</reference>
<protein>
    <recommendedName>
        <fullName evidence="3">alpha-glucosidase</fullName>
        <ecNumber evidence="3">3.2.1.20</ecNumber>
    </recommendedName>
</protein>
<gene>
    <name evidence="8" type="ORF">EEDITHA_LOCUS19426</name>
</gene>
<name>A0AAU9V4I6_EUPED</name>
<dbReference type="InterPro" id="IPR006047">
    <property type="entry name" value="GH13_cat_dom"/>
</dbReference>
<dbReference type="Gene3D" id="3.20.20.80">
    <property type="entry name" value="Glycosidases"/>
    <property type="match status" value="1"/>
</dbReference>
<keyword evidence="6" id="KW-0472">Membrane</keyword>
<keyword evidence="5" id="KW-0326">Glycosidase</keyword>
<keyword evidence="4" id="KW-0325">Glycoprotein</keyword>
<evidence type="ECO:0000256" key="3">
    <source>
        <dbReference type="ARBA" id="ARBA00012741"/>
    </source>
</evidence>
<sequence>MPSCKALSITAVVIVIIGTLTGVLIWALIRDIDSPSPPPPEIIPLDWWQHCVLYQIYPRSFKDSDGDGIGDLKGITQELEHFVDAGIDAIWMSPIFESPMVDFGYDISNFYDIHYEYGTMNDFKELLARAHALGIKVLLDFVPNHASNESKYFIQSVARVSGFEDFFIWADARSDPNNPGTRLPPSNWVSQFGGSAWEWREERQQYYLHQFAVQQADFNFRNPAVRQEMINIMKFWLDKGVDGFRVDALPYLMEANPADHGGRYPDDPLSGLPQFESHQLGYTIPLYTKDLIELYDVVYEWREYVDQYIKDNASDTRVLFSEGYANISMTMLYYGNNEGKVGAHFPFNFDFITDLSASSNARDIVYTIHKWLTYMPYGAIPNWVFGNHDNNRMPTRFRENMVDGLNSLNMILPGVAVTYQGEEIGMRDGYVSWEDTVDVEAINRGDNETYLLYSRDPARTPYHWNNSTNAGFSTANRTWLPIAEDYLVNNLANQKQARRSHFKVYQALTALRKEKALSHGEYSIRALSDRSLYLVRYLRTYDTIVLLFNVADTADTINLSSVPHLTLPATVYISSIHSTRNESAVIDGAQLTLAPGEALVLKAEPVS</sequence>
<evidence type="ECO:0000259" key="7">
    <source>
        <dbReference type="SMART" id="SM00642"/>
    </source>
</evidence>
<dbReference type="Proteomes" id="UP001153954">
    <property type="component" value="Unassembled WGS sequence"/>
</dbReference>
<evidence type="ECO:0000256" key="6">
    <source>
        <dbReference type="SAM" id="Phobius"/>
    </source>
</evidence>
<organism evidence="8 9">
    <name type="scientific">Euphydryas editha</name>
    <name type="common">Edith's checkerspot</name>
    <dbReference type="NCBI Taxonomy" id="104508"/>
    <lineage>
        <taxon>Eukaryota</taxon>
        <taxon>Metazoa</taxon>
        <taxon>Ecdysozoa</taxon>
        <taxon>Arthropoda</taxon>
        <taxon>Hexapoda</taxon>
        <taxon>Insecta</taxon>
        <taxon>Pterygota</taxon>
        <taxon>Neoptera</taxon>
        <taxon>Endopterygota</taxon>
        <taxon>Lepidoptera</taxon>
        <taxon>Glossata</taxon>
        <taxon>Ditrysia</taxon>
        <taxon>Papilionoidea</taxon>
        <taxon>Nymphalidae</taxon>
        <taxon>Nymphalinae</taxon>
        <taxon>Euphydryas</taxon>
    </lineage>
</organism>
<keyword evidence="9" id="KW-1185">Reference proteome</keyword>
<dbReference type="GO" id="GO:0005975">
    <property type="term" value="P:carbohydrate metabolic process"/>
    <property type="evidence" value="ECO:0007669"/>
    <property type="project" value="InterPro"/>
</dbReference>
<keyword evidence="5" id="KW-0378">Hydrolase</keyword>
<evidence type="ECO:0000313" key="9">
    <source>
        <dbReference type="Proteomes" id="UP001153954"/>
    </source>
</evidence>
<dbReference type="InterPro" id="IPR045857">
    <property type="entry name" value="O16G_dom_2"/>
</dbReference>
<keyword evidence="6" id="KW-0812">Transmembrane</keyword>
<comment type="similarity">
    <text evidence="2">Belongs to the glycosyl hydrolase 13 family.</text>
</comment>
<dbReference type="PANTHER" id="PTHR10357">
    <property type="entry name" value="ALPHA-AMYLASE FAMILY MEMBER"/>
    <property type="match status" value="1"/>
</dbReference>
<dbReference type="AlphaFoldDB" id="A0AAU9V4I6"/>
<dbReference type="SMART" id="SM00642">
    <property type="entry name" value="Aamy"/>
    <property type="match status" value="1"/>
</dbReference>
<evidence type="ECO:0000313" key="8">
    <source>
        <dbReference type="EMBL" id="CAH2105120.1"/>
    </source>
</evidence>
<dbReference type="Gene3D" id="2.60.40.1180">
    <property type="entry name" value="Golgi alpha-mannosidase II"/>
    <property type="match status" value="1"/>
</dbReference>
<feature type="transmembrane region" description="Helical" evidence="6">
    <location>
        <begin position="7"/>
        <end position="29"/>
    </location>
</feature>
<comment type="catalytic activity">
    <reaction evidence="1">
        <text>Hydrolysis of terminal, non-reducing (1-&gt;4)-linked alpha-D-glucose residues with release of alpha-D-glucose.</text>
        <dbReference type="EC" id="3.2.1.20"/>
    </reaction>
</comment>
<evidence type="ECO:0000256" key="2">
    <source>
        <dbReference type="ARBA" id="ARBA00008061"/>
    </source>
</evidence>
<keyword evidence="6" id="KW-1133">Transmembrane helix</keyword>
<dbReference type="Pfam" id="PF00128">
    <property type="entry name" value="Alpha-amylase"/>
    <property type="match status" value="1"/>
</dbReference>
<accession>A0AAU9V4I6</accession>
<dbReference type="SUPFAM" id="SSF51445">
    <property type="entry name" value="(Trans)glycosidases"/>
    <property type="match status" value="1"/>
</dbReference>
<dbReference type="CDD" id="cd11328">
    <property type="entry name" value="AmyAc_maltase"/>
    <property type="match status" value="1"/>
</dbReference>
<proteinExistence type="inferred from homology"/>
<comment type="caution">
    <text evidence="8">The sequence shown here is derived from an EMBL/GenBank/DDBJ whole genome shotgun (WGS) entry which is preliminary data.</text>
</comment>